<feature type="compositionally biased region" description="Polar residues" evidence="2">
    <location>
        <begin position="603"/>
        <end position="617"/>
    </location>
</feature>
<name>A0A8S1AGN8_ARCPL</name>
<keyword evidence="1" id="KW-0511">Multifunctional enzyme</keyword>
<dbReference type="SMART" id="SM00343">
    <property type="entry name" value="ZnF_C2HC"/>
    <property type="match status" value="2"/>
</dbReference>
<evidence type="ECO:0000259" key="3">
    <source>
        <dbReference type="SMART" id="SM00343"/>
    </source>
</evidence>
<dbReference type="InterPro" id="IPR001878">
    <property type="entry name" value="Znf_CCHC"/>
</dbReference>
<evidence type="ECO:0000313" key="4">
    <source>
        <dbReference type="EMBL" id="CAB3245071.1"/>
    </source>
</evidence>
<dbReference type="SUPFAM" id="SSF56672">
    <property type="entry name" value="DNA/RNA polymerases"/>
    <property type="match status" value="1"/>
</dbReference>
<reference evidence="4 5" key="1">
    <citation type="submission" date="2020-04" db="EMBL/GenBank/DDBJ databases">
        <authorList>
            <person name="Wallbank WR R."/>
            <person name="Pardo Diaz C."/>
            <person name="Kozak K."/>
            <person name="Martin S."/>
            <person name="Jiggins C."/>
            <person name="Moest M."/>
            <person name="Warren A I."/>
            <person name="Byers J.R.P. K."/>
            <person name="Montejo-Kovacevich G."/>
            <person name="Yen C E."/>
        </authorList>
    </citation>
    <scope>NUCLEOTIDE SEQUENCE [LARGE SCALE GENOMIC DNA]</scope>
</reference>
<comment type="caution">
    <text evidence="4">The sequence shown here is derived from an EMBL/GenBank/DDBJ whole genome shotgun (WGS) entry which is preliminary data.</text>
</comment>
<dbReference type="InterPro" id="IPR050951">
    <property type="entry name" value="Retrovirus_Pol_polyprotein"/>
</dbReference>
<dbReference type="PANTHER" id="PTHR37984:SF5">
    <property type="entry name" value="PROTEIN NYNRIN-LIKE"/>
    <property type="match status" value="1"/>
</dbReference>
<feature type="domain" description="CCHC-type" evidence="3">
    <location>
        <begin position="227"/>
        <end position="243"/>
    </location>
</feature>
<dbReference type="GO" id="GO:0071897">
    <property type="term" value="P:DNA biosynthetic process"/>
    <property type="evidence" value="ECO:0007669"/>
    <property type="project" value="UniProtKB-ARBA"/>
</dbReference>
<protein>
    <recommendedName>
        <fullName evidence="3">CCHC-type domain-containing protein</fullName>
    </recommendedName>
</protein>
<dbReference type="Proteomes" id="UP000494106">
    <property type="component" value="Unassembled WGS sequence"/>
</dbReference>
<evidence type="ECO:0000313" key="5">
    <source>
        <dbReference type="Proteomes" id="UP000494106"/>
    </source>
</evidence>
<dbReference type="InterPro" id="IPR041577">
    <property type="entry name" value="RT_RNaseH_2"/>
</dbReference>
<dbReference type="PANTHER" id="PTHR37984">
    <property type="entry name" value="PROTEIN CBG26694"/>
    <property type="match status" value="1"/>
</dbReference>
<dbReference type="EMBL" id="CADEBC010000523">
    <property type="protein sequence ID" value="CAB3245071.1"/>
    <property type="molecule type" value="Genomic_DNA"/>
</dbReference>
<dbReference type="Gene3D" id="3.30.70.270">
    <property type="match status" value="1"/>
</dbReference>
<keyword evidence="5" id="KW-1185">Reference proteome</keyword>
<evidence type="ECO:0000256" key="1">
    <source>
        <dbReference type="ARBA" id="ARBA00023268"/>
    </source>
</evidence>
<accession>A0A8S1AGN8</accession>
<dbReference type="GO" id="GO:0008270">
    <property type="term" value="F:zinc ion binding"/>
    <property type="evidence" value="ECO:0007669"/>
    <property type="project" value="InterPro"/>
</dbReference>
<evidence type="ECO:0000256" key="2">
    <source>
        <dbReference type="SAM" id="MobiDB-lite"/>
    </source>
</evidence>
<dbReference type="CDD" id="cd09274">
    <property type="entry name" value="RNase_HI_RT_Ty3"/>
    <property type="match status" value="1"/>
</dbReference>
<proteinExistence type="predicted"/>
<feature type="region of interest" description="Disordered" evidence="2">
    <location>
        <begin position="573"/>
        <end position="644"/>
    </location>
</feature>
<dbReference type="InterPro" id="IPR043128">
    <property type="entry name" value="Rev_trsase/Diguanyl_cyclase"/>
</dbReference>
<dbReference type="GO" id="GO:0003676">
    <property type="term" value="F:nucleic acid binding"/>
    <property type="evidence" value="ECO:0007669"/>
    <property type="project" value="InterPro"/>
</dbReference>
<organism evidence="4 5">
    <name type="scientific">Arctia plantaginis</name>
    <name type="common">Wood tiger moth</name>
    <name type="synonym">Phalaena plantaginis</name>
    <dbReference type="NCBI Taxonomy" id="874455"/>
    <lineage>
        <taxon>Eukaryota</taxon>
        <taxon>Metazoa</taxon>
        <taxon>Ecdysozoa</taxon>
        <taxon>Arthropoda</taxon>
        <taxon>Hexapoda</taxon>
        <taxon>Insecta</taxon>
        <taxon>Pterygota</taxon>
        <taxon>Neoptera</taxon>
        <taxon>Endopterygota</taxon>
        <taxon>Lepidoptera</taxon>
        <taxon>Glossata</taxon>
        <taxon>Ditrysia</taxon>
        <taxon>Noctuoidea</taxon>
        <taxon>Erebidae</taxon>
        <taxon>Arctiinae</taxon>
        <taxon>Arctia</taxon>
    </lineage>
</organism>
<dbReference type="AlphaFoldDB" id="A0A8S1AGN8"/>
<feature type="domain" description="CCHC-type" evidence="3">
    <location>
        <begin position="207"/>
        <end position="223"/>
    </location>
</feature>
<sequence>MSQGFFGLLSSFDHNLQSWREYKGRLAQWFIANDVSATSDPAGVKRRAILLSALSEPTYKLVADLALPKDLQVVPYEDILKLLDNHLIPQVCGFSERYKFYSAVQSDEETYPQWAARLRGLTANCGFLNVEEALRDRFVMGMLPGAEREKLFARDPNSLSLVEAVSLAEGVRCARVAAAAASVVTTIPRSDQLFKIADNNVTAHRVLCTVCGFKNHTSSQCKFANYKCKKCNVKGHLRRMCKKVNYVGNERVNDNGDDDVLSPLYSLLQKNIKWHWDSIHDNAFDTIKKLLVSDQVLAHFNIDAKIILTVDASPSGLGAVLSQVDPADGLERPISFASRTLNAAERRYSQIQKEATAIIFGVRRFHQYLYGRSIPFLLRTDHKPLITIFGPHRGIPEVSANRLQRYAMFLSGYNFRIEYVRSADNCADYLSRASLCDDRCGYEKSAEAAEFTEDRASYVNFVVDYSLPVTLSSLREEVRKDNKLLRSKRYAGTNKQCFMSGDQIMFKKYCTNNKFTWNKGVVLKRTGRTTYMIKDLTNLLCLKKHKNQLIPYRGTDCGSNAYYDSPVEMSDLSSQAVAPGSAERGASLPESQAQSDHTEDDSAQGTSPTTISESAEVTQRAVGSVQATTSSDERRSSNTMSLRPVPRINYKPFFNIK</sequence>
<dbReference type="Pfam" id="PF17919">
    <property type="entry name" value="RT_RNaseH_2"/>
    <property type="match status" value="1"/>
</dbReference>
<dbReference type="InterPro" id="IPR043502">
    <property type="entry name" value="DNA/RNA_pol_sf"/>
</dbReference>
<gene>
    <name evidence="4" type="ORF">APLA_LOCUS10288</name>
</gene>
<dbReference type="OrthoDB" id="6772952at2759"/>